<proteinExistence type="predicted"/>
<sequence>MRLFILFLSFSLISDEFKSWDAKFKFTHYSAGNITLKRSFKFDDNQISSKFVLRPLFIYEYSQKSSLVLESNIVKTLFTKVKNNVPGSKEKSFEVSFLDNRIESQELGFSFLNEENVLDQLGSDLQMRLNVKNGVDSFFLNVITNTEGKIVEREYKVVGEEIIKKKFGNINCIKVKATSKDAGDITYYISPKYDFMIIDSFIELRNGKINKLSLVDEPKFLEE</sequence>
<reference evidence="1" key="1">
    <citation type="journal article" date="2016" name="ISME J.">
        <title>Functional metagenomic screen reveals new and diverse microbial rhodopsins.</title>
        <authorList>
            <person name="Pushkarev A."/>
            <person name="Beja O."/>
        </authorList>
    </citation>
    <scope>NUCLEOTIDE SEQUENCE</scope>
</reference>
<evidence type="ECO:0000313" key="1">
    <source>
        <dbReference type="EMBL" id="ALS56204.1"/>
    </source>
</evidence>
<dbReference type="InterPro" id="IPR021457">
    <property type="entry name" value="DUF3108"/>
</dbReference>
<dbReference type="EMBL" id="KT201090">
    <property type="protein sequence ID" value="ALS56204.1"/>
    <property type="molecule type" value="Genomic_DNA"/>
</dbReference>
<organism evidence="1">
    <name type="scientific">uncultured bacterium EIL27G07</name>
    <dbReference type="NCBI Taxonomy" id="1768202"/>
    <lineage>
        <taxon>Bacteria</taxon>
        <taxon>environmental samples</taxon>
    </lineage>
</organism>
<dbReference type="Pfam" id="PF11306">
    <property type="entry name" value="DUF3108"/>
    <property type="match status" value="1"/>
</dbReference>
<accession>A0A0U2XPU7</accession>
<dbReference type="AlphaFoldDB" id="A0A0U2XPU7"/>
<name>A0A0U2XPU7_9BACT</name>
<evidence type="ECO:0008006" key="2">
    <source>
        <dbReference type="Google" id="ProtNLM"/>
    </source>
</evidence>
<protein>
    <recommendedName>
        <fullName evidence="2">DUF3108 domain-containing protein</fullName>
    </recommendedName>
</protein>